<feature type="compositionally biased region" description="Polar residues" evidence="1">
    <location>
        <begin position="126"/>
        <end position="138"/>
    </location>
</feature>
<dbReference type="Proteomes" id="UP001597052">
    <property type="component" value="Unassembled WGS sequence"/>
</dbReference>
<evidence type="ECO:0000256" key="2">
    <source>
        <dbReference type="SAM" id="Phobius"/>
    </source>
</evidence>
<comment type="caution">
    <text evidence="3">The sequence shown here is derived from an EMBL/GenBank/DDBJ whole genome shotgun (WGS) entry which is preliminary data.</text>
</comment>
<feature type="transmembrane region" description="Helical" evidence="2">
    <location>
        <begin position="218"/>
        <end position="237"/>
    </location>
</feature>
<evidence type="ECO:0000256" key="1">
    <source>
        <dbReference type="SAM" id="MobiDB-lite"/>
    </source>
</evidence>
<dbReference type="RefSeq" id="WP_256395712.1">
    <property type="nucleotide sequence ID" value="NZ_JANHDJ010000002.1"/>
</dbReference>
<organism evidence="3 4">
    <name type="scientific">Halohasta litorea</name>
    <dbReference type="NCBI Taxonomy" id="869891"/>
    <lineage>
        <taxon>Archaea</taxon>
        <taxon>Methanobacteriati</taxon>
        <taxon>Methanobacteriota</taxon>
        <taxon>Stenosarchaea group</taxon>
        <taxon>Halobacteria</taxon>
        <taxon>Halobacteriales</taxon>
        <taxon>Haloferacaceae</taxon>
        <taxon>Halohasta</taxon>
    </lineage>
</organism>
<keyword evidence="2" id="KW-0812">Transmembrane</keyword>
<evidence type="ECO:0008006" key="5">
    <source>
        <dbReference type="Google" id="ProtNLM"/>
    </source>
</evidence>
<evidence type="ECO:0000313" key="3">
    <source>
        <dbReference type="EMBL" id="MFD1641910.1"/>
    </source>
</evidence>
<keyword evidence="4" id="KW-1185">Reference proteome</keyword>
<dbReference type="EMBL" id="JBHUDM010000002">
    <property type="protein sequence ID" value="MFD1641910.1"/>
    <property type="molecule type" value="Genomic_DNA"/>
</dbReference>
<feature type="region of interest" description="Disordered" evidence="1">
    <location>
        <begin position="117"/>
        <end position="138"/>
    </location>
</feature>
<accession>A0ABD6D6Q8</accession>
<dbReference type="AlphaFoldDB" id="A0ABD6D6Q8"/>
<gene>
    <name evidence="3" type="ORF">ACFSBW_08490</name>
</gene>
<keyword evidence="2" id="KW-1133">Transmembrane helix</keyword>
<proteinExistence type="predicted"/>
<protein>
    <recommendedName>
        <fullName evidence="5">RING-type E3 ubiquitin transferase</fullName>
    </recommendedName>
</protein>
<keyword evidence="2" id="KW-0472">Membrane</keyword>
<name>A0ABD6D6Q8_9EURY</name>
<evidence type="ECO:0000313" key="4">
    <source>
        <dbReference type="Proteomes" id="UP001597052"/>
    </source>
</evidence>
<reference evidence="3 4" key="1">
    <citation type="journal article" date="2019" name="Int. J. Syst. Evol. Microbiol.">
        <title>The Global Catalogue of Microorganisms (GCM) 10K type strain sequencing project: providing services to taxonomists for standard genome sequencing and annotation.</title>
        <authorList>
            <consortium name="The Broad Institute Genomics Platform"/>
            <consortium name="The Broad Institute Genome Sequencing Center for Infectious Disease"/>
            <person name="Wu L."/>
            <person name="Ma J."/>
        </authorList>
    </citation>
    <scope>NUCLEOTIDE SEQUENCE [LARGE SCALE GENOMIC DNA]</scope>
    <source>
        <strain evidence="3 4">CGMCC 1.10593</strain>
    </source>
</reference>
<sequence>MWLAALGVVFVGLGVAMGWYGLRPLAVVPRLLRRGVQEPSTVSERSFVVCRGTATPGEEGPIAAPFTGRECLGFEFEVTERQPSVVGLPWFDSYLDDGVATTAFELDGSHGSLAVDPSPRRFSLDTEPTVTTVGPSETPSDRIQQFLEVRELPAVARWLAAIPFFGRRRFVERRIDPGEEYLIAGTVDHRAGRPTFTDDHVITDRSPWEFALGRLRTAVLPVVVAVVFVAMGSWALLA</sequence>